<organism evidence="8 9">
    <name type="scientific">Pontibacter saemangeumensis</name>
    <dbReference type="NCBI Taxonomy" id="1084525"/>
    <lineage>
        <taxon>Bacteria</taxon>
        <taxon>Pseudomonadati</taxon>
        <taxon>Bacteroidota</taxon>
        <taxon>Cytophagia</taxon>
        <taxon>Cytophagales</taxon>
        <taxon>Hymenobacteraceae</taxon>
        <taxon>Pontibacter</taxon>
    </lineage>
</organism>
<evidence type="ECO:0000256" key="3">
    <source>
        <dbReference type="ARBA" id="ARBA00022801"/>
    </source>
</evidence>
<keyword evidence="9" id="KW-1185">Reference proteome</keyword>
<evidence type="ECO:0000313" key="9">
    <source>
        <dbReference type="Proteomes" id="UP001500552"/>
    </source>
</evidence>
<dbReference type="InterPro" id="IPR041679">
    <property type="entry name" value="DNA2/NAM7-like_C"/>
</dbReference>
<dbReference type="InterPro" id="IPR003593">
    <property type="entry name" value="AAA+_ATPase"/>
</dbReference>
<reference evidence="9" key="1">
    <citation type="journal article" date="2019" name="Int. J. Syst. Evol. Microbiol.">
        <title>The Global Catalogue of Microorganisms (GCM) 10K type strain sequencing project: providing services to taxonomists for standard genome sequencing and annotation.</title>
        <authorList>
            <consortium name="The Broad Institute Genomics Platform"/>
            <consortium name="The Broad Institute Genome Sequencing Center for Infectious Disease"/>
            <person name="Wu L."/>
            <person name="Ma J."/>
        </authorList>
    </citation>
    <scope>NUCLEOTIDE SEQUENCE [LARGE SCALE GENOMIC DNA]</scope>
    <source>
        <strain evidence="9">JCM 17926</strain>
    </source>
</reference>
<dbReference type="CDD" id="cd18808">
    <property type="entry name" value="SF1_C_Upf1"/>
    <property type="match status" value="1"/>
</dbReference>
<dbReference type="InterPro" id="IPR041677">
    <property type="entry name" value="DNA2/NAM7_AAA_11"/>
</dbReference>
<comment type="caution">
    <text evidence="8">The sequence shown here is derived from an EMBL/GenBank/DDBJ whole genome shotgun (WGS) entry which is preliminary data.</text>
</comment>
<dbReference type="InterPro" id="IPR047187">
    <property type="entry name" value="SF1_C_Upf1"/>
</dbReference>
<dbReference type="SMART" id="SM00382">
    <property type="entry name" value="AAA"/>
    <property type="match status" value="1"/>
</dbReference>
<dbReference type="SUPFAM" id="SSF52540">
    <property type="entry name" value="P-loop containing nucleoside triphosphate hydrolases"/>
    <property type="match status" value="1"/>
</dbReference>
<dbReference type="RefSeq" id="WP_345157232.1">
    <property type="nucleotide sequence ID" value="NZ_BAABHC010000004.1"/>
</dbReference>
<evidence type="ECO:0000259" key="7">
    <source>
        <dbReference type="SMART" id="SM00487"/>
    </source>
</evidence>
<evidence type="ECO:0000313" key="8">
    <source>
        <dbReference type="EMBL" id="GAA4427142.1"/>
    </source>
</evidence>
<dbReference type="EMBL" id="BAABHC010000004">
    <property type="protein sequence ID" value="GAA4427142.1"/>
    <property type="molecule type" value="Genomic_DNA"/>
</dbReference>
<evidence type="ECO:0000256" key="1">
    <source>
        <dbReference type="ARBA" id="ARBA00007913"/>
    </source>
</evidence>
<feature type="domain" description="Helicase ATP-binding" evidence="7">
    <location>
        <begin position="178"/>
        <end position="417"/>
    </location>
</feature>
<dbReference type="Pfam" id="PF13086">
    <property type="entry name" value="AAA_11"/>
    <property type="match status" value="1"/>
</dbReference>
<protein>
    <submittedName>
        <fullName evidence="8">AAA domain-containing protein</fullName>
    </submittedName>
</protein>
<accession>A0ABP8LCN0</accession>
<evidence type="ECO:0000256" key="2">
    <source>
        <dbReference type="ARBA" id="ARBA00022741"/>
    </source>
</evidence>
<keyword evidence="2" id="KW-0547">Nucleotide-binding</keyword>
<dbReference type="PANTHER" id="PTHR43788:SF8">
    <property type="entry name" value="DNA-BINDING PROTEIN SMUBP-2"/>
    <property type="match status" value="1"/>
</dbReference>
<dbReference type="Gene3D" id="3.40.50.300">
    <property type="entry name" value="P-loop containing nucleotide triphosphate hydrolases"/>
    <property type="match status" value="2"/>
</dbReference>
<dbReference type="InterPro" id="IPR027417">
    <property type="entry name" value="P-loop_NTPase"/>
</dbReference>
<comment type="similarity">
    <text evidence="1">Belongs to the DNA2/NAM7 helicase family.</text>
</comment>
<feature type="domain" description="AAA+ ATPase" evidence="6">
    <location>
        <begin position="196"/>
        <end position="424"/>
    </location>
</feature>
<dbReference type="InterPro" id="IPR050534">
    <property type="entry name" value="Coronavir_polyprotein_1ab"/>
</dbReference>
<evidence type="ECO:0000256" key="5">
    <source>
        <dbReference type="ARBA" id="ARBA00022840"/>
    </source>
</evidence>
<dbReference type="Pfam" id="PF13087">
    <property type="entry name" value="AAA_12"/>
    <property type="match status" value="1"/>
</dbReference>
<proteinExistence type="inferred from homology"/>
<dbReference type="InterPro" id="IPR014001">
    <property type="entry name" value="Helicase_ATP-bd"/>
</dbReference>
<dbReference type="Proteomes" id="UP001500552">
    <property type="component" value="Unassembled WGS sequence"/>
</dbReference>
<dbReference type="Gene3D" id="2.40.30.270">
    <property type="match status" value="1"/>
</dbReference>
<dbReference type="CDD" id="cd18044">
    <property type="entry name" value="DEXXQc_SMUBP2"/>
    <property type="match status" value="1"/>
</dbReference>
<keyword evidence="5" id="KW-0067">ATP-binding</keyword>
<evidence type="ECO:0000256" key="4">
    <source>
        <dbReference type="ARBA" id="ARBA00022806"/>
    </source>
</evidence>
<keyword evidence="3" id="KW-0378">Hydrolase</keyword>
<gene>
    <name evidence="8" type="ORF">GCM10023188_09900</name>
</gene>
<sequence length="650" mass="73940">MSEILYELKQVQELLKIEQEEDRQQYKIKSLKSTVAERKAMGFCWYPVTITKEEIGFGNKVVIELERTKDRDQLHLFQTGKAAAVFSNNGSGERQNLNGVIVGLRRNKVLLATNKEDLPDWIEEGRLGIDLTFDEMSYREMEFAMKKVIEAYKTRLAELRDILLGDTPPRFTDTQVEEIPSLNPSQNEAVRKIAQAKDVAIIHGPPGTGKTTTLVQAILKTLETQQRLLVSAPSNTAVDLLTEKLANEGVNVIRIGNPSRVSDVLLEHTLDAQIMSHRSYKNLKDYRKTAEEYKRMAFQYKRKFGYEERAQRQFFKSESKRLLDEADRVEEYITDDLLRNVQVITCTLVGAANKAIRHLEYDTVFIDEAAQALEPACWIPISRAKRVVLAGDHCQLPPTVKSFEAEKGGLSKTLFEKCIERQPEVSVMLKTQYRMHHHIMEFSNQQFYKGELEAHASVHSSDLHLFDPHFAPGLAVEFVDTAGCGYNEVESPESSSSANPDEANLLLNHLAHLLKKYAPANGEENEPLRIGVIAPYRAQINYLQDRVEHMPLLHELKQKRLLSVGTVDSFQGQERDIIYISMTRSNDKGEIGFLADIRRMNVAMTRAKKKLVIVGDSATLSQHPYYAAFLTYVESINAYRSAWELTECMP</sequence>
<dbReference type="PANTHER" id="PTHR43788">
    <property type="entry name" value="DNA2/NAM7 HELICASE FAMILY MEMBER"/>
    <property type="match status" value="1"/>
</dbReference>
<keyword evidence="4" id="KW-0347">Helicase</keyword>
<dbReference type="SMART" id="SM00487">
    <property type="entry name" value="DEXDc"/>
    <property type="match status" value="1"/>
</dbReference>
<evidence type="ECO:0000259" key="6">
    <source>
        <dbReference type="SMART" id="SM00382"/>
    </source>
</evidence>
<name>A0ABP8LCN0_9BACT</name>